<evidence type="ECO:0000256" key="5">
    <source>
        <dbReference type="ARBA" id="ARBA00023136"/>
    </source>
</evidence>
<dbReference type="OrthoDB" id="411524at2759"/>
<dbReference type="EMBL" id="PJQM01005907">
    <property type="protein sequence ID" value="RCH80613.1"/>
    <property type="molecule type" value="Genomic_DNA"/>
</dbReference>
<keyword evidence="8" id="KW-1185">Reference proteome</keyword>
<evidence type="ECO:0000313" key="7">
    <source>
        <dbReference type="EMBL" id="RCH80613.1"/>
    </source>
</evidence>
<keyword evidence="2" id="KW-0812">Transmembrane</keyword>
<evidence type="ECO:0000256" key="4">
    <source>
        <dbReference type="ARBA" id="ARBA00022989"/>
    </source>
</evidence>
<evidence type="ECO:0000256" key="2">
    <source>
        <dbReference type="ARBA" id="ARBA00022692"/>
    </source>
</evidence>
<keyword evidence="5" id="KW-0472">Membrane</keyword>
<keyword evidence="4" id="KW-1133">Transmembrane helix</keyword>
<dbReference type="PANTHER" id="PTHR12270">
    <property type="entry name" value="GLYCOSYLTRANSFERASE-RELATED"/>
    <property type="match status" value="1"/>
</dbReference>
<comment type="subcellular location">
    <subcellularLocation>
        <location evidence="1">Membrane</location>
        <topology evidence="1">Single-pass type II membrane protein</topology>
    </subcellularLocation>
</comment>
<dbReference type="PANTHER" id="PTHR12270:SF52">
    <property type="entry name" value="GLYCOSYLTRANSFERASE-LIKE PROTEIN GNT13-RELATED"/>
    <property type="match status" value="1"/>
</dbReference>
<evidence type="ECO:0000256" key="1">
    <source>
        <dbReference type="ARBA" id="ARBA00004606"/>
    </source>
</evidence>
<dbReference type="GO" id="GO:0035269">
    <property type="term" value="P:protein O-linked glycosylation via mannose"/>
    <property type="evidence" value="ECO:0007669"/>
    <property type="project" value="TreeGrafter"/>
</dbReference>
<protein>
    <submittedName>
        <fullName evidence="7">Glycosyltransferase-like 1B</fullName>
    </submittedName>
</protein>
<proteinExistence type="predicted"/>
<dbReference type="Pfam" id="PF13896">
    <property type="entry name" value="Glyco_transf_49"/>
    <property type="match status" value="1"/>
</dbReference>
<dbReference type="GO" id="GO:0016020">
    <property type="term" value="C:membrane"/>
    <property type="evidence" value="ECO:0007669"/>
    <property type="project" value="UniProtKB-SubCell"/>
</dbReference>
<dbReference type="GO" id="GO:0042285">
    <property type="term" value="F:xylosyltransferase activity"/>
    <property type="evidence" value="ECO:0007669"/>
    <property type="project" value="TreeGrafter"/>
</dbReference>
<dbReference type="STRING" id="4846.A0A367ISG5"/>
<gene>
    <name evidence="7" type="primary">GYLTL1B_1</name>
    <name evidence="7" type="ORF">CU098_003439</name>
</gene>
<keyword evidence="3" id="KW-0735">Signal-anchor</keyword>
<accession>A0A367ISG5</accession>
<dbReference type="AlphaFoldDB" id="A0A367ISG5"/>
<evidence type="ECO:0000256" key="6">
    <source>
        <dbReference type="ARBA" id="ARBA00023180"/>
    </source>
</evidence>
<sequence length="466" mass="52924">MTLLYLLFPKTSNKRPTKLNDQPNYERVEPCSAILCNPSGKCLTISPNRHYDWSELSQSAIFRDLDSIQVQLGCELNIKVDSETNGWQRIPAGKTNCLDTSCRDLVAVELKANILILALQLKEKIKEGLRDEAVFVHQGKESVNKKIDVSLISQFSVNRLDTFAQVIETWPGPISITIYLTQPEDLDELIQFFKLPKNLAAYSTTTITLVKPDYNTDEHLAYPINHLRNLAITSSSTEYIFVTDADFMPSSNLYSYLRSRLIPFVIYQSKKLSATAWVVPCFAIHEAYADLPIPNDYNQLRRLVGQGVAYITDPGAGHGPTLATEVAMVRPLLLGNPLAYEACYESQWEPYYVLHRSAPLYDVRFRNQGGDKQSHALQLNAEGYRFMVLREIFMVHRDHQSKMSWPAGGFEKSQKAHNNWSYFEGYMREMESVYGSNPRWPRGCSAMALGWQEQRRDMLGLAAGAV</sequence>
<organism evidence="7 8">
    <name type="scientific">Rhizopus stolonifer</name>
    <name type="common">Rhizopus nigricans</name>
    <dbReference type="NCBI Taxonomy" id="4846"/>
    <lineage>
        <taxon>Eukaryota</taxon>
        <taxon>Fungi</taxon>
        <taxon>Fungi incertae sedis</taxon>
        <taxon>Mucoromycota</taxon>
        <taxon>Mucoromycotina</taxon>
        <taxon>Mucoromycetes</taxon>
        <taxon>Mucorales</taxon>
        <taxon>Mucorineae</taxon>
        <taxon>Rhizopodaceae</taxon>
        <taxon>Rhizopus</taxon>
    </lineage>
</organism>
<keyword evidence="6" id="KW-0325">Glycoprotein</keyword>
<dbReference type="GO" id="GO:0015020">
    <property type="term" value="F:glucuronosyltransferase activity"/>
    <property type="evidence" value="ECO:0007669"/>
    <property type="project" value="TreeGrafter"/>
</dbReference>
<dbReference type="Proteomes" id="UP000253551">
    <property type="component" value="Unassembled WGS sequence"/>
</dbReference>
<evidence type="ECO:0000256" key="3">
    <source>
        <dbReference type="ARBA" id="ARBA00022968"/>
    </source>
</evidence>
<reference evidence="7 8" key="1">
    <citation type="journal article" date="2018" name="G3 (Bethesda)">
        <title>Phylogenetic and Phylogenomic Definition of Rhizopus Species.</title>
        <authorList>
            <person name="Gryganskyi A.P."/>
            <person name="Golan J."/>
            <person name="Dolatabadi S."/>
            <person name="Mondo S."/>
            <person name="Robb S."/>
            <person name="Idnurm A."/>
            <person name="Muszewska A."/>
            <person name="Steczkiewicz K."/>
            <person name="Masonjones S."/>
            <person name="Liao H.L."/>
            <person name="Gajdeczka M.T."/>
            <person name="Anike F."/>
            <person name="Vuek A."/>
            <person name="Anishchenko I.M."/>
            <person name="Voigt K."/>
            <person name="de Hoog G.S."/>
            <person name="Smith M.E."/>
            <person name="Heitman J."/>
            <person name="Vilgalys R."/>
            <person name="Stajich J.E."/>
        </authorList>
    </citation>
    <scope>NUCLEOTIDE SEQUENCE [LARGE SCALE GENOMIC DNA]</scope>
    <source>
        <strain evidence="7 8">LSU 92-RS-03</strain>
    </source>
</reference>
<keyword evidence="7" id="KW-0808">Transferase</keyword>
<evidence type="ECO:0000313" key="8">
    <source>
        <dbReference type="Proteomes" id="UP000253551"/>
    </source>
</evidence>
<name>A0A367ISG5_RHIST</name>
<dbReference type="InterPro" id="IPR051292">
    <property type="entry name" value="Xyl/GlcA_transferase"/>
</dbReference>
<comment type="caution">
    <text evidence="7">The sequence shown here is derived from an EMBL/GenBank/DDBJ whole genome shotgun (WGS) entry which is preliminary data.</text>
</comment>